<sequence length="451" mass="50651">MKNKVIILSALFIVTSIVWGQCDFNSDGQLDSLDIEGEVNCILEGCFDESQCDFNGDGYLDIFDICATVDCMISNCWQGEDLSVLHSSIVFKDIPAGTFTMGEAETNYQGPPGSYDAYIHTVVLSAFQMSETEINNEQYAHFLNGAYYNGLVEVQLETNPGPNMGDILVYGTSAAPDEYGGMAIYNLSGSRVMKDHDNADGDSDPFTGEIEPENPLNIAYIGYDELDEANEWFYVKDPADPEDFDWQELTDYYNYTNVSHQEDMSILLNDYNNWEELADYPNNLPTLSEVSHWPATFIKWYGAKAFTLFYDGIDLPTEAQWEYAAQGGTGYIYATADGNVHGDGTSANWNYLEEHPSRGHVLDVQLNDPNPYGLYNMAGNVWEWIEDWYSSDFYITTDGATDPVNTTDTGLKVRRGGSWNYHQATLKSSARAEDEQFKGNDHFGFRIVQNN</sequence>
<dbReference type="Pfam" id="PF03781">
    <property type="entry name" value="FGE-sulfatase"/>
    <property type="match status" value="1"/>
</dbReference>
<reference evidence="2" key="1">
    <citation type="submission" date="2018-05" db="EMBL/GenBank/DDBJ databases">
        <authorList>
            <person name="Lanie J.A."/>
            <person name="Ng W.-L."/>
            <person name="Kazmierczak K.M."/>
            <person name="Andrzejewski T.M."/>
            <person name="Davidsen T.M."/>
            <person name="Wayne K.J."/>
            <person name="Tettelin H."/>
            <person name="Glass J.I."/>
            <person name="Rusch D."/>
            <person name="Podicherti R."/>
            <person name="Tsui H.-C.T."/>
            <person name="Winkler M.E."/>
        </authorList>
    </citation>
    <scope>NUCLEOTIDE SEQUENCE</scope>
</reference>
<dbReference type="GO" id="GO:0120147">
    <property type="term" value="F:formylglycine-generating oxidase activity"/>
    <property type="evidence" value="ECO:0007669"/>
    <property type="project" value="TreeGrafter"/>
</dbReference>
<dbReference type="AlphaFoldDB" id="A0A381SZJ8"/>
<protein>
    <recommendedName>
        <fullName evidence="1">Sulfatase-modifying factor enzyme-like domain-containing protein</fullName>
    </recommendedName>
</protein>
<dbReference type="Gene3D" id="3.90.1580.10">
    <property type="entry name" value="paralog of FGE (formylglycine-generating enzyme)"/>
    <property type="match status" value="1"/>
</dbReference>
<dbReference type="PROSITE" id="PS00018">
    <property type="entry name" value="EF_HAND_1"/>
    <property type="match status" value="1"/>
</dbReference>
<accession>A0A381SZJ8</accession>
<evidence type="ECO:0000313" key="2">
    <source>
        <dbReference type="EMBL" id="SVA08834.1"/>
    </source>
</evidence>
<dbReference type="InterPro" id="IPR042095">
    <property type="entry name" value="SUMF_sf"/>
</dbReference>
<dbReference type="InterPro" id="IPR018247">
    <property type="entry name" value="EF_Hand_1_Ca_BS"/>
</dbReference>
<dbReference type="SUPFAM" id="SSF56436">
    <property type="entry name" value="C-type lectin-like"/>
    <property type="match status" value="1"/>
</dbReference>
<dbReference type="InterPro" id="IPR005532">
    <property type="entry name" value="SUMF_dom"/>
</dbReference>
<dbReference type="PANTHER" id="PTHR23150">
    <property type="entry name" value="SULFATASE MODIFYING FACTOR 1, 2"/>
    <property type="match status" value="1"/>
</dbReference>
<dbReference type="InterPro" id="IPR016187">
    <property type="entry name" value="CTDL_fold"/>
</dbReference>
<evidence type="ECO:0000259" key="1">
    <source>
        <dbReference type="Pfam" id="PF03781"/>
    </source>
</evidence>
<dbReference type="PANTHER" id="PTHR23150:SF19">
    <property type="entry name" value="FORMYLGLYCINE-GENERATING ENZYME"/>
    <property type="match status" value="1"/>
</dbReference>
<dbReference type="InterPro" id="IPR051043">
    <property type="entry name" value="Sulfatase_Mod_Factor_Kinase"/>
</dbReference>
<gene>
    <name evidence="2" type="ORF">METZ01_LOCUS61688</name>
</gene>
<proteinExistence type="predicted"/>
<organism evidence="2">
    <name type="scientific">marine metagenome</name>
    <dbReference type="NCBI Taxonomy" id="408172"/>
    <lineage>
        <taxon>unclassified sequences</taxon>
        <taxon>metagenomes</taxon>
        <taxon>ecological metagenomes</taxon>
    </lineage>
</organism>
<feature type="domain" description="Sulfatase-modifying factor enzyme-like" evidence="1">
    <location>
        <begin position="94"/>
        <end position="448"/>
    </location>
</feature>
<name>A0A381SZJ8_9ZZZZ</name>
<dbReference type="EMBL" id="UINC01003735">
    <property type="protein sequence ID" value="SVA08834.1"/>
    <property type="molecule type" value="Genomic_DNA"/>
</dbReference>